<feature type="transmembrane region" description="Helical" evidence="5">
    <location>
        <begin position="135"/>
        <end position="153"/>
    </location>
</feature>
<evidence type="ECO:0000256" key="2">
    <source>
        <dbReference type="ARBA" id="ARBA00022692"/>
    </source>
</evidence>
<dbReference type="PANTHER" id="PTHR37422:SF17">
    <property type="entry name" value="O-ANTIGEN LIGASE"/>
    <property type="match status" value="1"/>
</dbReference>
<dbReference type="PANTHER" id="PTHR37422">
    <property type="entry name" value="TEICHURONIC ACID BIOSYNTHESIS PROTEIN TUAE"/>
    <property type="match status" value="1"/>
</dbReference>
<keyword evidence="3 5" id="KW-1133">Transmembrane helix</keyword>
<sequence>MKLIEKILKIFTGLMLFLLPWQTIFIYKETFLNGDKLQYGTLGFYATEGILFLTTIFFIIWFSKKKKINITNKFKFTKERIFLLALILFLIYALASRFWAINSDISGQNSLHLIEAVIFFLIILLGPLKFRESTIIFILGATIQSIFGIWQFLTQTTFAFKWLGLAEHSVIEAGTSIISSPEVGRWMRAYGAFPHPNIFGGYLVISLMLTGLTILKSKKNSFLFINFLTTLQITALFFTFSRSAWIAFFVFFISVIFFIRQHKKIELLEYVFVPILLFIILSIIYFPLIQTRFSQNSVNEITSTTERVSGLKESLQIITKNPILGVGHGNYSLALFQLNNTRPGWEYQPVHNVFLLILAELGFLGLILNYIFIGLYLKCFDPNTSKKILLLISPILFLLLFDHYLWSSYTGILIFGAFLAFTSRFYLNKY</sequence>
<evidence type="ECO:0000256" key="3">
    <source>
        <dbReference type="ARBA" id="ARBA00022989"/>
    </source>
</evidence>
<reference evidence="7 8" key="1">
    <citation type="journal article" date="2016" name="Nat. Commun.">
        <title>Thousands of microbial genomes shed light on interconnected biogeochemical processes in an aquifer system.</title>
        <authorList>
            <person name="Anantharaman K."/>
            <person name="Brown C.T."/>
            <person name="Hug L.A."/>
            <person name="Sharon I."/>
            <person name="Castelle C.J."/>
            <person name="Probst A.J."/>
            <person name="Thomas B.C."/>
            <person name="Singh A."/>
            <person name="Wilkins M.J."/>
            <person name="Karaoz U."/>
            <person name="Brodie E.L."/>
            <person name="Williams K.H."/>
            <person name="Hubbard S.S."/>
            <person name="Banfield J.F."/>
        </authorList>
    </citation>
    <scope>NUCLEOTIDE SEQUENCE [LARGE SCALE GENOMIC DNA]</scope>
</reference>
<dbReference type="InterPro" id="IPR051533">
    <property type="entry name" value="WaaL-like"/>
</dbReference>
<evidence type="ECO:0000313" key="8">
    <source>
        <dbReference type="Proteomes" id="UP000177067"/>
    </source>
</evidence>
<dbReference type="Proteomes" id="UP000177067">
    <property type="component" value="Unassembled WGS sequence"/>
</dbReference>
<dbReference type="Pfam" id="PF04932">
    <property type="entry name" value="Wzy_C"/>
    <property type="match status" value="1"/>
</dbReference>
<dbReference type="GO" id="GO:0016020">
    <property type="term" value="C:membrane"/>
    <property type="evidence" value="ECO:0007669"/>
    <property type="project" value="UniProtKB-SubCell"/>
</dbReference>
<feature type="transmembrane region" description="Helical" evidence="5">
    <location>
        <begin position="111"/>
        <end position="128"/>
    </location>
</feature>
<organism evidence="7 8">
    <name type="scientific">Candidatus Magasanikbacteria bacterium RIFCSPHIGHO2_01_FULL_33_34</name>
    <dbReference type="NCBI Taxonomy" id="1798671"/>
    <lineage>
        <taxon>Bacteria</taxon>
        <taxon>Candidatus Magasanikiibacteriota</taxon>
    </lineage>
</organism>
<dbReference type="AlphaFoldDB" id="A0A1F6LKF6"/>
<evidence type="ECO:0000259" key="6">
    <source>
        <dbReference type="Pfam" id="PF04932"/>
    </source>
</evidence>
<evidence type="ECO:0000256" key="1">
    <source>
        <dbReference type="ARBA" id="ARBA00004141"/>
    </source>
</evidence>
<name>A0A1F6LKF6_9BACT</name>
<feature type="transmembrane region" description="Helical" evidence="5">
    <location>
        <begin position="39"/>
        <end position="61"/>
    </location>
</feature>
<protein>
    <recommendedName>
        <fullName evidence="6">O-antigen ligase-related domain-containing protein</fullName>
    </recommendedName>
</protein>
<feature type="transmembrane region" description="Helical" evidence="5">
    <location>
        <begin position="198"/>
        <end position="215"/>
    </location>
</feature>
<gene>
    <name evidence="7" type="ORF">A2725_02130</name>
</gene>
<feature type="transmembrane region" description="Helical" evidence="5">
    <location>
        <begin position="244"/>
        <end position="260"/>
    </location>
</feature>
<comment type="subcellular location">
    <subcellularLocation>
        <location evidence="1">Membrane</location>
        <topology evidence="1">Multi-pass membrane protein</topology>
    </subcellularLocation>
</comment>
<evidence type="ECO:0000313" key="7">
    <source>
        <dbReference type="EMBL" id="OGH59793.1"/>
    </source>
</evidence>
<feature type="transmembrane region" description="Helical" evidence="5">
    <location>
        <begin position="388"/>
        <end position="406"/>
    </location>
</feature>
<proteinExistence type="predicted"/>
<keyword evidence="2 5" id="KW-0812">Transmembrane</keyword>
<feature type="transmembrane region" description="Helical" evidence="5">
    <location>
        <begin position="81"/>
        <end position="99"/>
    </location>
</feature>
<keyword evidence="4 5" id="KW-0472">Membrane</keyword>
<feature type="transmembrane region" description="Helical" evidence="5">
    <location>
        <begin position="353"/>
        <end position="376"/>
    </location>
</feature>
<dbReference type="EMBL" id="MFPS01000006">
    <property type="protein sequence ID" value="OGH59793.1"/>
    <property type="molecule type" value="Genomic_DNA"/>
</dbReference>
<evidence type="ECO:0000256" key="4">
    <source>
        <dbReference type="ARBA" id="ARBA00023136"/>
    </source>
</evidence>
<evidence type="ECO:0000256" key="5">
    <source>
        <dbReference type="SAM" id="Phobius"/>
    </source>
</evidence>
<feature type="transmembrane region" description="Helical" evidence="5">
    <location>
        <begin position="7"/>
        <end position="27"/>
    </location>
</feature>
<feature type="domain" description="O-antigen ligase-related" evidence="6">
    <location>
        <begin position="231"/>
        <end position="368"/>
    </location>
</feature>
<feature type="transmembrane region" description="Helical" evidence="5">
    <location>
        <begin position="267"/>
        <end position="288"/>
    </location>
</feature>
<accession>A0A1F6LKF6</accession>
<dbReference type="InterPro" id="IPR007016">
    <property type="entry name" value="O-antigen_ligase-rel_domated"/>
</dbReference>
<comment type="caution">
    <text evidence="7">The sequence shown here is derived from an EMBL/GenBank/DDBJ whole genome shotgun (WGS) entry which is preliminary data.</text>
</comment>
<feature type="transmembrane region" description="Helical" evidence="5">
    <location>
        <begin position="222"/>
        <end position="238"/>
    </location>
</feature>
<feature type="transmembrane region" description="Helical" evidence="5">
    <location>
        <begin position="412"/>
        <end position="427"/>
    </location>
</feature>